<accession>A0A1H9YI74</accession>
<sequence>MLTTLNWLAETNEQLQLLVIDIKLLSGDTATQRLLSLKDKLFNWAN</sequence>
<dbReference type="AlphaFoldDB" id="A0A1H9YI74"/>
<evidence type="ECO:0000313" key="1">
    <source>
        <dbReference type="EMBL" id="SES68686.1"/>
    </source>
</evidence>
<dbReference type="Proteomes" id="UP000199345">
    <property type="component" value="Unassembled WGS sequence"/>
</dbReference>
<dbReference type="EMBL" id="FOIA01000002">
    <property type="protein sequence ID" value="SES68686.1"/>
    <property type="molecule type" value="Genomic_DNA"/>
</dbReference>
<gene>
    <name evidence="1" type="ORF">SAMN05216326_10211</name>
</gene>
<organism evidence="1 2">
    <name type="scientific">Nitrosomonas marina</name>
    <dbReference type="NCBI Taxonomy" id="917"/>
    <lineage>
        <taxon>Bacteria</taxon>
        <taxon>Pseudomonadati</taxon>
        <taxon>Pseudomonadota</taxon>
        <taxon>Betaproteobacteria</taxon>
        <taxon>Nitrosomonadales</taxon>
        <taxon>Nitrosomonadaceae</taxon>
        <taxon>Nitrosomonas</taxon>
    </lineage>
</organism>
<protein>
    <submittedName>
        <fullName evidence="1">Uncharacterized protein</fullName>
    </submittedName>
</protein>
<reference evidence="2" key="1">
    <citation type="submission" date="2016-10" db="EMBL/GenBank/DDBJ databases">
        <authorList>
            <person name="Varghese N."/>
            <person name="Submissions S."/>
        </authorList>
    </citation>
    <scope>NUCLEOTIDE SEQUENCE [LARGE SCALE GENOMIC DNA]</scope>
    <source>
        <strain evidence="2">Nm71</strain>
    </source>
</reference>
<proteinExistence type="predicted"/>
<evidence type="ECO:0000313" key="2">
    <source>
        <dbReference type="Proteomes" id="UP000199345"/>
    </source>
</evidence>
<keyword evidence="2" id="KW-1185">Reference proteome</keyword>
<name>A0A1H9YI74_9PROT</name>